<gene>
    <name evidence="2" type="ORF">Thini_3718</name>
</gene>
<dbReference type="RefSeq" id="WP_002710102.1">
    <property type="nucleotide sequence ID" value="NZ_JH651384.1"/>
</dbReference>
<evidence type="ECO:0000313" key="2">
    <source>
        <dbReference type="EMBL" id="EIJ36221.1"/>
    </source>
</evidence>
<evidence type="ECO:0000313" key="3">
    <source>
        <dbReference type="Proteomes" id="UP000005317"/>
    </source>
</evidence>
<protein>
    <recommendedName>
        <fullName evidence="1">DUF4236 domain-containing protein</fullName>
    </recommendedName>
</protein>
<feature type="domain" description="DUF4236" evidence="1">
    <location>
        <begin position="3"/>
        <end position="56"/>
    </location>
</feature>
<proteinExistence type="predicted"/>
<dbReference type="Pfam" id="PF14020">
    <property type="entry name" value="DUF4236"/>
    <property type="match status" value="1"/>
</dbReference>
<reference evidence="3" key="1">
    <citation type="journal article" date="2011" name="Stand. Genomic Sci.">
        <title>Genome sequence of the filamentous, gliding Thiothrix nivea neotype strain (JP2(T)).</title>
        <authorList>
            <person name="Lapidus A."/>
            <person name="Nolan M."/>
            <person name="Lucas S."/>
            <person name="Glavina Del Rio T."/>
            <person name="Tice H."/>
            <person name="Cheng J.F."/>
            <person name="Tapia R."/>
            <person name="Han C."/>
            <person name="Goodwin L."/>
            <person name="Pitluck S."/>
            <person name="Liolios K."/>
            <person name="Pagani I."/>
            <person name="Ivanova N."/>
            <person name="Huntemann M."/>
            <person name="Mavromatis K."/>
            <person name="Mikhailova N."/>
            <person name="Pati A."/>
            <person name="Chen A."/>
            <person name="Palaniappan K."/>
            <person name="Land M."/>
            <person name="Brambilla E.M."/>
            <person name="Rohde M."/>
            <person name="Abt B."/>
            <person name="Verbarg S."/>
            <person name="Goker M."/>
            <person name="Bristow J."/>
            <person name="Eisen J.A."/>
            <person name="Markowitz V."/>
            <person name="Hugenholtz P."/>
            <person name="Kyrpides N.C."/>
            <person name="Klenk H.P."/>
            <person name="Woyke T."/>
        </authorList>
    </citation>
    <scope>NUCLEOTIDE SEQUENCE [LARGE SCALE GENOMIC DNA]</scope>
    <source>
        <strain evidence="3">ATCC 35100 / DSM 5205 / JP2</strain>
    </source>
</reference>
<dbReference type="AlphaFoldDB" id="A0A656HGS5"/>
<evidence type="ECO:0000259" key="1">
    <source>
        <dbReference type="Pfam" id="PF14020"/>
    </source>
</evidence>
<dbReference type="Proteomes" id="UP000005317">
    <property type="component" value="Unassembled WGS sequence"/>
</dbReference>
<name>A0A656HGS5_THINJ</name>
<organism evidence="2 3">
    <name type="scientific">Thiothrix nivea (strain ATCC 35100 / DSM 5205 / JP2)</name>
    <dbReference type="NCBI Taxonomy" id="870187"/>
    <lineage>
        <taxon>Bacteria</taxon>
        <taxon>Pseudomonadati</taxon>
        <taxon>Pseudomonadota</taxon>
        <taxon>Gammaproteobacteria</taxon>
        <taxon>Thiotrichales</taxon>
        <taxon>Thiotrichaceae</taxon>
        <taxon>Thiothrix</taxon>
    </lineage>
</organism>
<dbReference type="EMBL" id="JH651384">
    <property type="protein sequence ID" value="EIJ36221.1"/>
    <property type="molecule type" value="Genomic_DNA"/>
</dbReference>
<dbReference type="InterPro" id="IPR025330">
    <property type="entry name" value="DUF4236"/>
</dbReference>
<sequence>MGFRFRKSFSIMPGMRLNITHRGASTTIGGNGLTVNAGRRGIRGTASIPGSGLSYSGNIISAGHGAGSGVSASKSPSFQRPT</sequence>
<dbReference type="OrthoDB" id="983149at2"/>
<accession>A0A656HGS5</accession>
<keyword evidence="3" id="KW-1185">Reference proteome</keyword>